<accession>A0A7K3NNF8</accession>
<proteinExistence type="predicted"/>
<evidence type="ECO:0000313" key="1">
    <source>
        <dbReference type="EMBL" id="NDY57726.1"/>
    </source>
</evidence>
<dbReference type="AlphaFoldDB" id="A0A7K3NNF8"/>
<organism evidence="1 2">
    <name type="scientific">Desulfolutivibrio sulfodismutans</name>
    <dbReference type="NCBI Taxonomy" id="63561"/>
    <lineage>
        <taxon>Bacteria</taxon>
        <taxon>Pseudomonadati</taxon>
        <taxon>Thermodesulfobacteriota</taxon>
        <taxon>Desulfovibrionia</taxon>
        <taxon>Desulfovibrionales</taxon>
        <taxon>Desulfovibrionaceae</taxon>
        <taxon>Desulfolutivibrio</taxon>
    </lineage>
</organism>
<dbReference type="EMBL" id="JAAGRQ010000059">
    <property type="protein sequence ID" value="NDY57726.1"/>
    <property type="molecule type" value="Genomic_DNA"/>
</dbReference>
<sequence length="63" mass="7224">MTLSGFSMPPEISHNRAMEIIAEYLTISSEQRVKAQMQFEEMMISREMPIEMAFKAAIVNKKA</sequence>
<evidence type="ECO:0000313" key="2">
    <source>
        <dbReference type="Proteomes" id="UP000469724"/>
    </source>
</evidence>
<dbReference type="RefSeq" id="WP_163302808.1">
    <property type="nucleotide sequence ID" value="NZ_JAAGRQ010000059.1"/>
</dbReference>
<gene>
    <name evidence="1" type="ORF">G3N56_13395</name>
</gene>
<dbReference type="Proteomes" id="UP000469724">
    <property type="component" value="Unassembled WGS sequence"/>
</dbReference>
<reference evidence="1 2" key="1">
    <citation type="submission" date="2020-02" db="EMBL/GenBank/DDBJ databases">
        <title>Comparative genomics of sulfur disproportionating microorganisms.</title>
        <authorList>
            <person name="Ward L.M."/>
            <person name="Bertran E."/>
            <person name="Johnston D.T."/>
        </authorList>
    </citation>
    <scope>NUCLEOTIDE SEQUENCE [LARGE SCALE GENOMIC DNA]</scope>
    <source>
        <strain evidence="1 2">DSM 3696</strain>
    </source>
</reference>
<name>A0A7K3NNF8_9BACT</name>
<protein>
    <submittedName>
        <fullName evidence="1">Uncharacterized protein</fullName>
    </submittedName>
</protein>
<comment type="caution">
    <text evidence="1">The sequence shown here is derived from an EMBL/GenBank/DDBJ whole genome shotgun (WGS) entry which is preliminary data.</text>
</comment>
<keyword evidence="2" id="KW-1185">Reference proteome</keyword>